<proteinExistence type="predicted"/>
<evidence type="ECO:0000313" key="3">
    <source>
        <dbReference type="Proteomes" id="UP000249616"/>
    </source>
</evidence>
<name>A0A2Z4J1J5_9ACTN</name>
<dbReference type="AlphaFoldDB" id="A0A2Z4J1J5"/>
<dbReference type="CDD" id="cd07043">
    <property type="entry name" value="STAS_anti-anti-sigma_factors"/>
    <property type="match status" value="1"/>
</dbReference>
<dbReference type="EMBL" id="CP030073">
    <property type="protein sequence ID" value="AWW38726.1"/>
    <property type="molecule type" value="Genomic_DNA"/>
</dbReference>
<dbReference type="InterPro" id="IPR002645">
    <property type="entry name" value="STAS_dom"/>
</dbReference>
<dbReference type="InterPro" id="IPR036513">
    <property type="entry name" value="STAS_dom_sf"/>
</dbReference>
<dbReference type="Gene3D" id="3.30.750.24">
    <property type="entry name" value="STAS domain"/>
    <property type="match status" value="1"/>
</dbReference>
<accession>A0A2Z4J1J5</accession>
<feature type="domain" description="STAS" evidence="1">
    <location>
        <begin position="97"/>
        <end position="209"/>
    </location>
</feature>
<keyword evidence="3" id="KW-1185">Reference proteome</keyword>
<dbReference type="Pfam" id="PF01740">
    <property type="entry name" value="STAS"/>
    <property type="match status" value="1"/>
</dbReference>
<dbReference type="PROSITE" id="PS50801">
    <property type="entry name" value="STAS"/>
    <property type="match status" value="1"/>
</dbReference>
<dbReference type="SUPFAM" id="SSF52091">
    <property type="entry name" value="SpoIIaa-like"/>
    <property type="match status" value="1"/>
</dbReference>
<evidence type="ECO:0000313" key="2">
    <source>
        <dbReference type="EMBL" id="AWW38726.1"/>
    </source>
</evidence>
<protein>
    <submittedName>
        <fullName evidence="2">STAS domain-containing protein</fullName>
    </submittedName>
</protein>
<sequence length="209" mass="22942">MHGQRPRAGELRSTFPTASTGRAATLAARLHRGDARRRSFRTPLNSTSGVVEWGRRVRKRPAREADPELRTSVPVRRVPSAVCQVSAVIHFPSPCWVRDLPGCILFSLPCEIDLSNATALYAAVTSTADARAAEARADRLRLMVLDLTRTPFMDSQGARLVEDVRRYLAPHIGLRIVAVPFGLPGRVLEVTGVRRDVPVYDDLAEALAA</sequence>
<dbReference type="KEGG" id="scad:DN051_20365"/>
<dbReference type="Proteomes" id="UP000249616">
    <property type="component" value="Chromosome"/>
</dbReference>
<organism evidence="2 3">
    <name type="scientific">Streptomyces cadmiisoli</name>
    <dbReference type="NCBI Taxonomy" id="2184053"/>
    <lineage>
        <taxon>Bacteria</taxon>
        <taxon>Bacillati</taxon>
        <taxon>Actinomycetota</taxon>
        <taxon>Actinomycetes</taxon>
        <taxon>Kitasatosporales</taxon>
        <taxon>Streptomycetaceae</taxon>
        <taxon>Streptomyces</taxon>
        <taxon>Streptomyces aurantiacus group</taxon>
    </lineage>
</organism>
<gene>
    <name evidence="2" type="ORF">DN051_20365</name>
</gene>
<reference evidence="2 3" key="1">
    <citation type="journal article" date="2019" name="Int. J. Syst. Evol. Microbiol.">
        <title>Streptomyces cadmiisoli sp. nov., a novel actinomycete isolated from cadmium-contaminated soil.</title>
        <authorList>
            <person name="Li K."/>
            <person name="Tang X."/>
            <person name="Zhao J."/>
            <person name="Guo Y."/>
            <person name="Tang Y."/>
            <person name="Gao J."/>
        </authorList>
    </citation>
    <scope>NUCLEOTIDE SEQUENCE [LARGE SCALE GENOMIC DNA]</scope>
    <source>
        <strain evidence="2 3">ZFG47</strain>
    </source>
</reference>
<evidence type="ECO:0000259" key="1">
    <source>
        <dbReference type="PROSITE" id="PS50801"/>
    </source>
</evidence>